<evidence type="ECO:0000313" key="1">
    <source>
        <dbReference type="EMBL" id="KFF09968.1"/>
    </source>
</evidence>
<dbReference type="Gene3D" id="3.30.429.10">
    <property type="entry name" value="Macrophage Migration Inhibitory Factor"/>
    <property type="match status" value="1"/>
</dbReference>
<dbReference type="OrthoDB" id="9804765at2"/>
<accession>A0A085ZZV4</accession>
<dbReference type="InterPro" id="IPR014347">
    <property type="entry name" value="Tautomerase/MIF_sf"/>
</dbReference>
<proteinExistence type="predicted"/>
<protein>
    <submittedName>
        <fullName evidence="2">Tautomerase family protein</fullName>
    </submittedName>
</protein>
<dbReference type="AlphaFoldDB" id="A0A085ZZV4"/>
<dbReference type="RefSeq" id="WP_035627322.1">
    <property type="nucleotide sequence ID" value="NZ_JBEWQG010000025.1"/>
</dbReference>
<comment type="caution">
    <text evidence="1">The sequence shown here is derived from an EMBL/GenBank/DDBJ whole genome shotgun (WGS) entry which is preliminary data.</text>
</comment>
<dbReference type="SUPFAM" id="SSF55331">
    <property type="entry name" value="Tautomerase/MIF"/>
    <property type="match status" value="1"/>
</dbReference>
<dbReference type="STRING" id="991.IW20_22000"/>
<evidence type="ECO:0000313" key="2">
    <source>
        <dbReference type="EMBL" id="OXA95305.1"/>
    </source>
</evidence>
<dbReference type="eggNOG" id="COG1942">
    <property type="taxonomic scope" value="Bacteria"/>
</dbReference>
<dbReference type="EMBL" id="JPRM01000043">
    <property type="protein sequence ID" value="KFF09968.1"/>
    <property type="molecule type" value="Genomic_DNA"/>
</dbReference>
<organism evidence="1 3">
    <name type="scientific">Flavobacterium hydatis</name>
    <name type="common">Cytophaga aquatilis</name>
    <dbReference type="NCBI Taxonomy" id="991"/>
    <lineage>
        <taxon>Bacteria</taxon>
        <taxon>Pseudomonadati</taxon>
        <taxon>Bacteroidota</taxon>
        <taxon>Flavobacteriia</taxon>
        <taxon>Flavobacteriales</taxon>
        <taxon>Flavobacteriaceae</taxon>
        <taxon>Flavobacterium</taxon>
    </lineage>
</organism>
<dbReference type="InterPro" id="IPR037479">
    <property type="entry name" value="Tauto_MSAD"/>
</dbReference>
<gene>
    <name evidence="2" type="ORF">B0A62_08325</name>
    <name evidence="1" type="ORF">IW20_22000</name>
</gene>
<reference evidence="1 3" key="1">
    <citation type="submission" date="2014-07" db="EMBL/GenBank/DDBJ databases">
        <title>Genome of Flavobacterium hydatis DSM 2063.</title>
        <authorList>
            <person name="Pipes S.E."/>
            <person name="Stropko S.J."/>
            <person name="Newman J.D."/>
        </authorList>
    </citation>
    <scope>NUCLEOTIDE SEQUENCE [LARGE SCALE GENOMIC DNA]</scope>
    <source>
        <strain evidence="1 3">DSM 2063</strain>
    </source>
</reference>
<reference evidence="2 4" key="2">
    <citation type="submission" date="2016-11" db="EMBL/GenBank/DDBJ databases">
        <title>Whole genomes of Flavobacteriaceae.</title>
        <authorList>
            <person name="Stine C."/>
            <person name="Li C."/>
            <person name="Tadesse D."/>
        </authorList>
    </citation>
    <scope>NUCLEOTIDE SEQUENCE [LARGE SCALE GENOMIC DNA]</scope>
    <source>
        <strain evidence="2 4">ATCC 29551</strain>
    </source>
</reference>
<dbReference type="Proteomes" id="UP000198424">
    <property type="component" value="Unassembled WGS sequence"/>
</dbReference>
<evidence type="ECO:0000313" key="4">
    <source>
        <dbReference type="Proteomes" id="UP000198424"/>
    </source>
</evidence>
<dbReference type="EMBL" id="MUGY01000007">
    <property type="protein sequence ID" value="OXA95305.1"/>
    <property type="molecule type" value="Genomic_DNA"/>
</dbReference>
<sequence length="131" mass="14600">MPAILIEVRKDYNEEEGTKIIDAVHSAMVAAFQIPPEDKTVRLLVHPPHRFAVSPTKTQPELYTLISIDAFSGRSIDAKRKLFSEIVKNLSELGIPKDHILIVVRDSKKESWGVQGGQSAHDVDLGFKVEV</sequence>
<dbReference type="PANTHER" id="PTHR38460:SF1">
    <property type="entry name" value="TAUTOMERASE YOLI-RELATED"/>
    <property type="match status" value="1"/>
</dbReference>
<name>A0A085ZZV4_FLAHY</name>
<dbReference type="Pfam" id="PF14552">
    <property type="entry name" value="Tautomerase_2"/>
    <property type="match status" value="1"/>
</dbReference>
<dbReference type="Proteomes" id="UP000028712">
    <property type="component" value="Unassembled WGS sequence"/>
</dbReference>
<keyword evidence="4" id="KW-1185">Reference proteome</keyword>
<evidence type="ECO:0000313" key="3">
    <source>
        <dbReference type="Proteomes" id="UP000028712"/>
    </source>
</evidence>
<dbReference type="PANTHER" id="PTHR38460">
    <property type="entry name" value="TAUTOMERASE YOLI-RELATED"/>
    <property type="match status" value="1"/>
</dbReference>